<dbReference type="InterPro" id="IPR047873">
    <property type="entry name" value="Ribosomal_uL16"/>
</dbReference>
<dbReference type="AlphaFoldDB" id="A0A5E4Q2E5"/>
<name>A0A5E4Q2E5_9NEOP</name>
<accession>A0A5E4Q2E5</accession>
<dbReference type="CDD" id="cd01433">
    <property type="entry name" value="Ribosomal_L16_L10e"/>
    <property type="match status" value="1"/>
</dbReference>
<dbReference type="InterPro" id="IPR000114">
    <property type="entry name" value="Ribosomal_uL16_bact-type"/>
</dbReference>
<keyword evidence="3 6" id="KW-0687">Ribonucleoprotein</keyword>
<dbReference type="GO" id="GO:0003735">
    <property type="term" value="F:structural constituent of ribosome"/>
    <property type="evidence" value="ECO:0007669"/>
    <property type="project" value="InterPro"/>
</dbReference>
<reference evidence="7 8" key="1">
    <citation type="submission" date="2017-07" db="EMBL/GenBank/DDBJ databases">
        <authorList>
            <person name="Talla V."/>
            <person name="Backstrom N."/>
        </authorList>
    </citation>
    <scope>NUCLEOTIDE SEQUENCE [LARGE SCALE GENOMIC DNA]</scope>
</reference>
<dbReference type="GO" id="GO:0005762">
    <property type="term" value="C:mitochondrial large ribosomal subunit"/>
    <property type="evidence" value="ECO:0007669"/>
    <property type="project" value="TreeGrafter"/>
</dbReference>
<dbReference type="Proteomes" id="UP000324832">
    <property type="component" value="Unassembled WGS sequence"/>
</dbReference>
<protein>
    <recommendedName>
        <fullName evidence="4">Large ribosomal subunit protein uL16m</fullName>
    </recommendedName>
    <alternativeName>
        <fullName evidence="5">39S ribosomal protein L16, mitochondrial</fullName>
    </alternativeName>
</protein>
<dbReference type="EMBL" id="FZQP02001326">
    <property type="protein sequence ID" value="VVC92457.1"/>
    <property type="molecule type" value="Genomic_DNA"/>
</dbReference>
<dbReference type="Gene3D" id="3.90.1170.10">
    <property type="entry name" value="Ribosomal protein L10e/L16"/>
    <property type="match status" value="1"/>
</dbReference>
<evidence type="ECO:0000256" key="3">
    <source>
        <dbReference type="ARBA" id="ARBA00023274"/>
    </source>
</evidence>
<gene>
    <name evidence="7" type="ORF">LSINAPIS_LOCUS4906</name>
</gene>
<evidence type="ECO:0000313" key="7">
    <source>
        <dbReference type="EMBL" id="VVC92457.1"/>
    </source>
</evidence>
<dbReference type="GO" id="GO:0032543">
    <property type="term" value="P:mitochondrial translation"/>
    <property type="evidence" value="ECO:0007669"/>
    <property type="project" value="TreeGrafter"/>
</dbReference>
<comment type="similarity">
    <text evidence="1 6">Belongs to the universal ribosomal protein uL16 family.</text>
</comment>
<dbReference type="PANTHER" id="PTHR12220">
    <property type="entry name" value="50S/60S RIBOSOMAL PROTEIN L16"/>
    <property type="match status" value="1"/>
</dbReference>
<evidence type="ECO:0000256" key="5">
    <source>
        <dbReference type="ARBA" id="ARBA00035440"/>
    </source>
</evidence>
<sequence>MFSLPRAVLSYLRPEKIQILYSAGIKYFPPPKNYDDIEIPERPRLKMMDKVPLYPSNIKPPKMQKRLRYMRGPETLHNTLQLKQYGVVATGGGRLRHEHFEMIRLQVARRLDMKRMFAIWRVEPPWQPVTKKGQGQRMGGGKGAIDHYCTPVKAGRIIFEIGGKCEYAEAYNMLRIIAERLPFQAEPVSEEIMIKKAAEEQWREENNLNKFTMKYLIQNNIGGCCRHLSKSDQRWFGKYM</sequence>
<evidence type="ECO:0000313" key="8">
    <source>
        <dbReference type="Proteomes" id="UP000324832"/>
    </source>
</evidence>
<dbReference type="GO" id="GO:0019843">
    <property type="term" value="F:rRNA binding"/>
    <property type="evidence" value="ECO:0007669"/>
    <property type="project" value="InterPro"/>
</dbReference>
<evidence type="ECO:0000256" key="6">
    <source>
        <dbReference type="RuleBase" id="RU004413"/>
    </source>
</evidence>
<dbReference type="InterPro" id="IPR036920">
    <property type="entry name" value="Ribosomal_uL16_sf"/>
</dbReference>
<dbReference type="Pfam" id="PF00252">
    <property type="entry name" value="Ribosomal_L16"/>
    <property type="match status" value="1"/>
</dbReference>
<dbReference type="SUPFAM" id="SSF54686">
    <property type="entry name" value="Ribosomal protein L16p/L10e"/>
    <property type="match status" value="1"/>
</dbReference>
<evidence type="ECO:0000256" key="4">
    <source>
        <dbReference type="ARBA" id="ARBA00035302"/>
    </source>
</evidence>
<dbReference type="InterPro" id="IPR016180">
    <property type="entry name" value="Ribosomal_uL16_dom"/>
</dbReference>
<keyword evidence="2 6" id="KW-0689">Ribosomal protein</keyword>
<organism evidence="7 8">
    <name type="scientific">Leptidea sinapis</name>
    <dbReference type="NCBI Taxonomy" id="189913"/>
    <lineage>
        <taxon>Eukaryota</taxon>
        <taxon>Metazoa</taxon>
        <taxon>Ecdysozoa</taxon>
        <taxon>Arthropoda</taxon>
        <taxon>Hexapoda</taxon>
        <taxon>Insecta</taxon>
        <taxon>Pterygota</taxon>
        <taxon>Neoptera</taxon>
        <taxon>Endopterygota</taxon>
        <taxon>Lepidoptera</taxon>
        <taxon>Glossata</taxon>
        <taxon>Ditrysia</taxon>
        <taxon>Papilionoidea</taxon>
        <taxon>Pieridae</taxon>
        <taxon>Dismorphiinae</taxon>
        <taxon>Leptidea</taxon>
    </lineage>
</organism>
<dbReference type="PRINTS" id="PR00060">
    <property type="entry name" value="RIBOSOMALL16"/>
</dbReference>
<keyword evidence="8" id="KW-1185">Reference proteome</keyword>
<dbReference type="OrthoDB" id="268521at2759"/>
<evidence type="ECO:0000256" key="1">
    <source>
        <dbReference type="ARBA" id="ARBA00008931"/>
    </source>
</evidence>
<dbReference type="PANTHER" id="PTHR12220:SF13">
    <property type="entry name" value="LARGE RIBOSOMAL SUBUNIT PROTEIN UL16M"/>
    <property type="match status" value="1"/>
</dbReference>
<proteinExistence type="inferred from homology"/>
<evidence type="ECO:0000256" key="2">
    <source>
        <dbReference type="ARBA" id="ARBA00022980"/>
    </source>
</evidence>